<evidence type="ECO:0000313" key="1">
    <source>
        <dbReference type="EMBL" id="EFN81779.1"/>
    </source>
</evidence>
<sequence length="29" mass="3407">VTDITATVPLQNFLEHRVKRLIEMQIEVI</sequence>
<gene>
    <name evidence="1" type="ORF">EAI_00075</name>
</gene>
<reference evidence="1 2" key="1">
    <citation type="journal article" date="2010" name="Science">
        <title>Genomic comparison of the ants Camponotus floridanus and Harpegnathos saltator.</title>
        <authorList>
            <person name="Bonasio R."/>
            <person name="Zhang G."/>
            <person name="Ye C."/>
            <person name="Mutti N.S."/>
            <person name="Fang X."/>
            <person name="Qin N."/>
            <person name="Donahue G."/>
            <person name="Yang P."/>
            <person name="Li Q."/>
            <person name="Li C."/>
            <person name="Zhang P."/>
            <person name="Huang Z."/>
            <person name="Berger S.L."/>
            <person name="Reinberg D."/>
            <person name="Wang J."/>
            <person name="Liebig J."/>
        </authorList>
    </citation>
    <scope>NUCLEOTIDE SEQUENCE [LARGE SCALE GENOMIC DNA]</scope>
    <source>
        <strain evidence="1 2">R22 G/1</strain>
    </source>
</reference>
<keyword evidence="2" id="KW-1185">Reference proteome</keyword>
<name>E2BRA1_HARSA</name>
<feature type="non-terminal residue" evidence="1">
    <location>
        <position position="29"/>
    </location>
</feature>
<protein>
    <submittedName>
        <fullName evidence="1">Uncharacterized protein</fullName>
    </submittedName>
</protein>
<dbReference type="AlphaFoldDB" id="E2BRA1"/>
<dbReference type="Proteomes" id="UP000008237">
    <property type="component" value="Unassembled WGS sequence"/>
</dbReference>
<feature type="non-terminal residue" evidence="1">
    <location>
        <position position="1"/>
    </location>
</feature>
<organism evidence="2">
    <name type="scientific">Harpegnathos saltator</name>
    <name type="common">Jerdon's jumping ant</name>
    <dbReference type="NCBI Taxonomy" id="610380"/>
    <lineage>
        <taxon>Eukaryota</taxon>
        <taxon>Metazoa</taxon>
        <taxon>Ecdysozoa</taxon>
        <taxon>Arthropoda</taxon>
        <taxon>Hexapoda</taxon>
        <taxon>Insecta</taxon>
        <taxon>Pterygota</taxon>
        <taxon>Neoptera</taxon>
        <taxon>Endopterygota</taxon>
        <taxon>Hymenoptera</taxon>
        <taxon>Apocrita</taxon>
        <taxon>Aculeata</taxon>
        <taxon>Formicoidea</taxon>
        <taxon>Formicidae</taxon>
        <taxon>Ponerinae</taxon>
        <taxon>Ponerini</taxon>
        <taxon>Harpegnathos</taxon>
    </lineage>
</organism>
<proteinExistence type="predicted"/>
<dbReference type="InParanoid" id="E2BRA1"/>
<dbReference type="EMBL" id="GL449940">
    <property type="protein sequence ID" value="EFN81779.1"/>
    <property type="molecule type" value="Genomic_DNA"/>
</dbReference>
<evidence type="ECO:0000313" key="2">
    <source>
        <dbReference type="Proteomes" id="UP000008237"/>
    </source>
</evidence>
<accession>E2BRA1</accession>